<feature type="site" description="Contributes to redox potential value" evidence="3">
    <location>
        <position position="33"/>
    </location>
</feature>
<dbReference type="AlphaFoldDB" id="A0AAV2T763"/>
<proteinExistence type="inferred from homology"/>
<evidence type="ECO:0000256" key="3">
    <source>
        <dbReference type="PIRSR" id="PIRSR000077-1"/>
    </source>
</evidence>
<evidence type="ECO:0000313" key="7">
    <source>
        <dbReference type="Proteomes" id="UP001497525"/>
    </source>
</evidence>
<feature type="domain" description="Thioredoxin" evidence="5">
    <location>
        <begin position="1"/>
        <end position="105"/>
    </location>
</feature>
<dbReference type="PROSITE" id="PS00194">
    <property type="entry name" value="THIOREDOXIN_1"/>
    <property type="match status" value="1"/>
</dbReference>
<dbReference type="Pfam" id="PF00085">
    <property type="entry name" value="Thioredoxin"/>
    <property type="match status" value="1"/>
</dbReference>
<feature type="site" description="Contributes to redox potential value" evidence="3">
    <location>
        <position position="34"/>
    </location>
</feature>
<evidence type="ECO:0000256" key="4">
    <source>
        <dbReference type="PIRSR" id="PIRSR000077-4"/>
    </source>
</evidence>
<dbReference type="PROSITE" id="PS51352">
    <property type="entry name" value="THIOREDOXIN_2"/>
    <property type="match status" value="1"/>
</dbReference>
<comment type="similarity">
    <text evidence="2">Belongs to the thioredoxin family.</text>
</comment>
<dbReference type="CDD" id="cd02947">
    <property type="entry name" value="TRX_family"/>
    <property type="match status" value="1"/>
</dbReference>
<dbReference type="InterPro" id="IPR013766">
    <property type="entry name" value="Thioredoxin_domain"/>
</dbReference>
<gene>
    <name evidence="6" type="ORF">CDAUBV1_LOCUS5098</name>
</gene>
<dbReference type="InterPro" id="IPR017937">
    <property type="entry name" value="Thioredoxin_CS"/>
</dbReference>
<dbReference type="GO" id="GO:0015035">
    <property type="term" value="F:protein-disulfide reductase activity"/>
    <property type="evidence" value="ECO:0007669"/>
    <property type="project" value="InterPro"/>
</dbReference>
<evidence type="ECO:0000256" key="1">
    <source>
        <dbReference type="ARBA" id="ARBA00023157"/>
    </source>
</evidence>
<dbReference type="SUPFAM" id="SSF52833">
    <property type="entry name" value="Thioredoxin-like"/>
    <property type="match status" value="1"/>
</dbReference>
<dbReference type="PRINTS" id="PR00421">
    <property type="entry name" value="THIOREDOXIN"/>
</dbReference>
<name>A0AAV2T763_CALDB</name>
<dbReference type="Proteomes" id="UP001497525">
    <property type="component" value="Unassembled WGS sequence"/>
</dbReference>
<feature type="site" description="Deprotonates C-terminal active site Cys" evidence="3">
    <location>
        <position position="26"/>
    </location>
</feature>
<dbReference type="EMBL" id="CAXLJL010000123">
    <property type="protein sequence ID" value="CAL5132258.1"/>
    <property type="molecule type" value="Genomic_DNA"/>
</dbReference>
<dbReference type="InterPro" id="IPR005746">
    <property type="entry name" value="Thioredoxin"/>
</dbReference>
<keyword evidence="4" id="KW-0676">Redox-active center</keyword>
<keyword evidence="1 4" id="KW-1015">Disulfide bond</keyword>
<feature type="disulfide bond" description="Redox-active" evidence="4">
    <location>
        <begin position="32"/>
        <end position="35"/>
    </location>
</feature>
<accession>A0AAV2T763</accession>
<feature type="active site" description="Nucleophile" evidence="3">
    <location>
        <position position="32"/>
    </location>
</feature>
<dbReference type="FunFam" id="3.40.30.10:FF:000245">
    <property type="entry name" value="Thioredoxin"/>
    <property type="match status" value="1"/>
</dbReference>
<evidence type="ECO:0000259" key="5">
    <source>
        <dbReference type="PROSITE" id="PS51352"/>
    </source>
</evidence>
<evidence type="ECO:0000256" key="2">
    <source>
        <dbReference type="PIRNR" id="PIRNR000077"/>
    </source>
</evidence>
<dbReference type="PANTHER" id="PTHR46115">
    <property type="entry name" value="THIOREDOXIN-LIKE PROTEIN 1"/>
    <property type="match status" value="1"/>
</dbReference>
<organism evidence="6 7">
    <name type="scientific">Calicophoron daubneyi</name>
    <name type="common">Rumen fluke</name>
    <name type="synonym">Paramphistomum daubneyi</name>
    <dbReference type="NCBI Taxonomy" id="300641"/>
    <lineage>
        <taxon>Eukaryota</taxon>
        <taxon>Metazoa</taxon>
        <taxon>Spiralia</taxon>
        <taxon>Lophotrochozoa</taxon>
        <taxon>Platyhelminthes</taxon>
        <taxon>Trematoda</taxon>
        <taxon>Digenea</taxon>
        <taxon>Plagiorchiida</taxon>
        <taxon>Pronocephalata</taxon>
        <taxon>Paramphistomoidea</taxon>
        <taxon>Paramphistomidae</taxon>
        <taxon>Calicophoron</taxon>
    </lineage>
</organism>
<dbReference type="Gene3D" id="3.40.30.10">
    <property type="entry name" value="Glutaredoxin"/>
    <property type="match status" value="1"/>
</dbReference>
<feature type="active site" description="Nucleophile" evidence="3">
    <location>
        <position position="35"/>
    </location>
</feature>
<dbReference type="NCBIfam" id="TIGR01068">
    <property type="entry name" value="thioredoxin"/>
    <property type="match status" value="1"/>
</dbReference>
<evidence type="ECO:0000313" key="6">
    <source>
        <dbReference type="EMBL" id="CAL5132258.1"/>
    </source>
</evidence>
<dbReference type="InterPro" id="IPR036249">
    <property type="entry name" value="Thioredoxin-like_sf"/>
</dbReference>
<dbReference type="PIRSF" id="PIRSF000077">
    <property type="entry name" value="Thioredoxin"/>
    <property type="match status" value="1"/>
</dbReference>
<comment type="caution">
    <text evidence="6">The sequence shown here is derived from an EMBL/GenBank/DDBJ whole genome shotgun (WGS) entry which is preliminary data.</text>
</comment>
<protein>
    <recommendedName>
        <fullName evidence="2">Thioredoxin</fullName>
    </recommendedName>
</protein>
<sequence>MVSHVNKKDEVIKFVSDAQGKLVVLDFYAEWCGPCKRIAPVVEQLSTQYPDVKFAKIDVDQDSECSAHYKVNCMPTFVFFKNGTEVERFSGADETKLKSAITKYK</sequence>
<reference evidence="6" key="1">
    <citation type="submission" date="2024-06" db="EMBL/GenBank/DDBJ databases">
        <authorList>
            <person name="Liu X."/>
            <person name="Lenzi L."/>
            <person name="Haldenby T S."/>
            <person name="Uol C."/>
        </authorList>
    </citation>
    <scope>NUCLEOTIDE SEQUENCE</scope>
</reference>